<dbReference type="Pfam" id="PF13259">
    <property type="entry name" value="clamp_Gag1-like"/>
    <property type="match status" value="1"/>
</dbReference>
<dbReference type="Proteomes" id="UP001157418">
    <property type="component" value="Unassembled WGS sequence"/>
</dbReference>
<organism evidence="2 3">
    <name type="scientific">Lactuca virosa</name>
    <dbReference type="NCBI Taxonomy" id="75947"/>
    <lineage>
        <taxon>Eukaryota</taxon>
        <taxon>Viridiplantae</taxon>
        <taxon>Streptophyta</taxon>
        <taxon>Embryophyta</taxon>
        <taxon>Tracheophyta</taxon>
        <taxon>Spermatophyta</taxon>
        <taxon>Magnoliopsida</taxon>
        <taxon>eudicotyledons</taxon>
        <taxon>Gunneridae</taxon>
        <taxon>Pentapetalae</taxon>
        <taxon>asterids</taxon>
        <taxon>campanulids</taxon>
        <taxon>Asterales</taxon>
        <taxon>Asteraceae</taxon>
        <taxon>Cichorioideae</taxon>
        <taxon>Cichorieae</taxon>
        <taxon>Lactucinae</taxon>
        <taxon>Lactuca</taxon>
    </lineage>
</organism>
<reference evidence="2 3" key="1">
    <citation type="submission" date="2022-01" db="EMBL/GenBank/DDBJ databases">
        <authorList>
            <person name="Xiong W."/>
            <person name="Schranz E."/>
        </authorList>
    </citation>
    <scope>NUCLEOTIDE SEQUENCE [LARGE SCALE GENOMIC DNA]</scope>
</reference>
<feature type="domain" description="Gag1-like clamp" evidence="1">
    <location>
        <begin position="63"/>
        <end position="174"/>
    </location>
</feature>
<sequence>MILRSSFTSWMNRLLDCMGLCCFCCSKSRPVIAVDEPSKGLRIQGRTVTKPSLSDEFWSTTTCDLDHGAAIQSQKTTSSISISTSTHSLSHFGGTGSNIIEPEFINHGLLRWTQLRLQWVDHKKSKNRTKAQEPVLRRKVTYESLLGTSKNFPRSIPLSEMVGFLVDIWEREGLNELAGSFKSQQAPGKFVAWNKRKMLEWKGLKNEERPKQP</sequence>
<dbReference type="PANTHER" id="PTHR33373">
    <property type="entry name" value="OS07G0479600 PROTEIN"/>
    <property type="match status" value="1"/>
</dbReference>
<evidence type="ECO:0000313" key="2">
    <source>
        <dbReference type="EMBL" id="CAH1449085.1"/>
    </source>
</evidence>
<evidence type="ECO:0000313" key="3">
    <source>
        <dbReference type="Proteomes" id="UP001157418"/>
    </source>
</evidence>
<dbReference type="AlphaFoldDB" id="A0AAU9PHL5"/>
<evidence type="ECO:0000259" key="1">
    <source>
        <dbReference type="Pfam" id="PF13259"/>
    </source>
</evidence>
<proteinExistence type="predicted"/>
<gene>
    <name evidence="2" type="ORF">LVIROSA_LOCUS34591</name>
</gene>
<accession>A0AAU9PHL5</accession>
<name>A0AAU9PHL5_9ASTR</name>
<keyword evidence="3" id="KW-1185">Reference proteome</keyword>
<dbReference type="EMBL" id="CAKMRJ010005634">
    <property type="protein sequence ID" value="CAH1449085.1"/>
    <property type="molecule type" value="Genomic_DNA"/>
</dbReference>
<dbReference type="InterPro" id="IPR025124">
    <property type="entry name" value="Gag1-like_clamp"/>
</dbReference>
<dbReference type="PANTHER" id="PTHR33373:SF13">
    <property type="entry name" value="DUF4050 DOMAIN-CONTAINING PROTEIN"/>
    <property type="match status" value="1"/>
</dbReference>
<protein>
    <recommendedName>
        <fullName evidence="1">Gag1-like clamp domain-containing protein</fullName>
    </recommendedName>
</protein>
<comment type="caution">
    <text evidence="2">The sequence shown here is derived from an EMBL/GenBank/DDBJ whole genome shotgun (WGS) entry which is preliminary data.</text>
</comment>